<accession>A0A494X2U5</accession>
<sequence>MDASTLAAALSGAQMGDEISREKEAEAKAHGLVVVFGASDDLMELRGAIHDEVSCYDGGEAYFTALGLLTNECEDDDCPHFAKLKDAAAVVEAVWSEGEYSWVYRTDIPHATFEVLEDGEKYCRGIVFHLDHVRHAMKNLSNTEQL</sequence>
<protein>
    <submittedName>
        <fullName evidence="1">Uncharacterized protein</fullName>
    </submittedName>
</protein>
<organism evidence="1 2">
    <name type="scientific">Pararobbsia silviterrae</name>
    <dbReference type="NCBI Taxonomy" id="1792498"/>
    <lineage>
        <taxon>Bacteria</taxon>
        <taxon>Pseudomonadati</taxon>
        <taxon>Pseudomonadota</taxon>
        <taxon>Betaproteobacteria</taxon>
        <taxon>Burkholderiales</taxon>
        <taxon>Burkholderiaceae</taxon>
        <taxon>Pararobbsia</taxon>
    </lineage>
</organism>
<comment type="caution">
    <text evidence="1">The sequence shown here is derived from an EMBL/GenBank/DDBJ whole genome shotgun (WGS) entry which is preliminary data.</text>
</comment>
<keyword evidence="2" id="KW-1185">Reference proteome</keyword>
<dbReference type="Proteomes" id="UP000270342">
    <property type="component" value="Unassembled WGS sequence"/>
</dbReference>
<dbReference type="RefSeq" id="WP_121091207.1">
    <property type="nucleotide sequence ID" value="NZ_RBZU01000019.1"/>
</dbReference>
<evidence type="ECO:0000313" key="2">
    <source>
        <dbReference type="Proteomes" id="UP000270342"/>
    </source>
</evidence>
<dbReference type="AlphaFoldDB" id="A0A494X2U5"/>
<reference evidence="1 2" key="1">
    <citation type="submission" date="2018-10" db="EMBL/GenBank/DDBJ databases">
        <title>Robbsia sp. DHC34, isolated from soil.</title>
        <authorList>
            <person name="Gao Z.-H."/>
            <person name="Qiu L.-H."/>
        </authorList>
    </citation>
    <scope>NUCLEOTIDE SEQUENCE [LARGE SCALE GENOMIC DNA]</scope>
    <source>
        <strain evidence="1 2">DHC34</strain>
    </source>
</reference>
<proteinExistence type="predicted"/>
<gene>
    <name evidence="1" type="ORF">D7S86_26890</name>
</gene>
<dbReference type="EMBL" id="RBZU01000019">
    <property type="protein sequence ID" value="RKP44660.1"/>
    <property type="molecule type" value="Genomic_DNA"/>
</dbReference>
<evidence type="ECO:0000313" key="1">
    <source>
        <dbReference type="EMBL" id="RKP44660.1"/>
    </source>
</evidence>
<name>A0A494X2U5_9BURK</name>
<dbReference type="OrthoDB" id="2045521at2"/>